<feature type="non-terminal residue" evidence="1">
    <location>
        <position position="1"/>
    </location>
</feature>
<organism evidence="1 2">
    <name type="scientific">Opisthorchis viverrini</name>
    <name type="common">Southeast Asian liver fluke</name>
    <dbReference type="NCBI Taxonomy" id="6198"/>
    <lineage>
        <taxon>Eukaryota</taxon>
        <taxon>Metazoa</taxon>
        <taxon>Spiralia</taxon>
        <taxon>Lophotrochozoa</taxon>
        <taxon>Platyhelminthes</taxon>
        <taxon>Trematoda</taxon>
        <taxon>Digenea</taxon>
        <taxon>Opisthorchiida</taxon>
        <taxon>Opisthorchiata</taxon>
        <taxon>Opisthorchiidae</taxon>
        <taxon>Opisthorchis</taxon>
    </lineage>
</organism>
<dbReference type="CTD" id="20330007"/>
<evidence type="ECO:0000313" key="1">
    <source>
        <dbReference type="EMBL" id="KER18760.1"/>
    </source>
</evidence>
<reference evidence="1 2" key="1">
    <citation type="submission" date="2013-11" db="EMBL/GenBank/DDBJ databases">
        <title>Opisthorchis viverrini - life in the bile duct.</title>
        <authorList>
            <person name="Young N.D."/>
            <person name="Nagarajan N."/>
            <person name="Lin S.J."/>
            <person name="Korhonen P.K."/>
            <person name="Jex A.R."/>
            <person name="Hall R.S."/>
            <person name="Safavi-Hemami H."/>
            <person name="Kaewkong W."/>
            <person name="Bertrand D."/>
            <person name="Gao S."/>
            <person name="Seet Q."/>
            <person name="Wongkham S."/>
            <person name="Teh B.T."/>
            <person name="Wongkham C."/>
            <person name="Intapan P.M."/>
            <person name="Maleewong W."/>
            <person name="Yang X."/>
            <person name="Hu M."/>
            <person name="Wang Z."/>
            <person name="Hofmann A."/>
            <person name="Sternberg P.W."/>
            <person name="Tan P."/>
            <person name="Wang J."/>
            <person name="Gasser R.B."/>
        </authorList>
    </citation>
    <scope>NUCLEOTIDE SEQUENCE [LARGE SCALE GENOMIC DNA]</scope>
</reference>
<keyword evidence="2" id="KW-1185">Reference proteome</keyword>
<protein>
    <submittedName>
        <fullName evidence="1">Uncharacterized protein</fullName>
    </submittedName>
</protein>
<dbReference type="RefSeq" id="XP_009177493.1">
    <property type="nucleotide sequence ID" value="XM_009179229.1"/>
</dbReference>
<dbReference type="KEGG" id="ovi:T265_15842"/>
<evidence type="ECO:0000313" key="2">
    <source>
        <dbReference type="Proteomes" id="UP000054324"/>
    </source>
</evidence>
<gene>
    <name evidence="1" type="ORF">T265_15842</name>
</gene>
<dbReference type="AlphaFoldDB" id="A0A074Z692"/>
<dbReference type="EMBL" id="KL598103">
    <property type="protein sequence ID" value="KER18760.1"/>
    <property type="molecule type" value="Genomic_DNA"/>
</dbReference>
<sequence length="67" mass="7447">CGRGTQILPRFLTIDKVKSSFQIQKNVQPACWEMLCNIPCRIVLFVINLISSVSIAAICNSHPSSKQ</sequence>
<proteinExistence type="predicted"/>
<accession>A0A074Z692</accession>
<dbReference type="GeneID" id="20330007"/>
<dbReference type="Proteomes" id="UP000054324">
    <property type="component" value="Unassembled WGS sequence"/>
</dbReference>
<feature type="non-terminal residue" evidence="1">
    <location>
        <position position="67"/>
    </location>
</feature>
<name>A0A074Z692_OPIVI</name>